<name>A0AAU8RU38_9FLAO</name>
<evidence type="ECO:0000313" key="4">
    <source>
        <dbReference type="Proteomes" id="UP000030786"/>
    </source>
</evidence>
<dbReference type="InterPro" id="IPR001173">
    <property type="entry name" value="Glyco_trans_2-like"/>
</dbReference>
<organism evidence="3 4">
    <name type="scientific">Cellulophaga baltica 18</name>
    <dbReference type="NCBI Taxonomy" id="1348584"/>
    <lineage>
        <taxon>Bacteria</taxon>
        <taxon>Pseudomonadati</taxon>
        <taxon>Bacteroidota</taxon>
        <taxon>Flavobacteriia</taxon>
        <taxon>Flavobacteriales</taxon>
        <taxon>Flavobacteriaceae</taxon>
        <taxon>Cellulophaga</taxon>
    </lineage>
</organism>
<dbReference type="EMBL" id="CP009976">
    <property type="protein sequence ID" value="AIZ41070.1"/>
    <property type="molecule type" value="Genomic_DNA"/>
</dbReference>
<feature type="domain" description="Glycosyltransferase 2-like" evidence="2">
    <location>
        <begin position="6"/>
        <end position="135"/>
    </location>
</feature>
<evidence type="ECO:0000259" key="2">
    <source>
        <dbReference type="Pfam" id="PF00535"/>
    </source>
</evidence>
<evidence type="ECO:0000313" key="3">
    <source>
        <dbReference type="EMBL" id="AIZ41070.1"/>
    </source>
</evidence>
<accession>A0AAU8RU38</accession>
<dbReference type="GeneID" id="78060191"/>
<dbReference type="AlphaFoldDB" id="A0AAU8RU38"/>
<dbReference type="KEGG" id="cbat:M666_05530"/>
<keyword evidence="1" id="KW-0472">Membrane</keyword>
<dbReference type="PANTHER" id="PTHR22916:SF3">
    <property type="entry name" value="UDP-GLCNAC:BETAGAL BETA-1,3-N-ACETYLGLUCOSAMINYLTRANSFERASE-LIKE PROTEIN 1"/>
    <property type="match status" value="1"/>
</dbReference>
<dbReference type="Pfam" id="PF00535">
    <property type="entry name" value="Glycos_transf_2"/>
    <property type="match status" value="1"/>
</dbReference>
<evidence type="ECO:0000256" key="1">
    <source>
        <dbReference type="SAM" id="Phobius"/>
    </source>
</evidence>
<sequence length="257" mass="30452">MSPIVSIITPVYNSEEHLRQCLESVMSQKYVNWEHILVDDCSTDQSAEIIEQYSRRDFRIKYIKLDSNSGAGVARNTAMKNATGRFIAFLDSDDYWDENKLSKQITYMLDNKYAFTYTDYFIVEKNNPNPKYIIQSPKKIDYNKMLNNDYIGCLTAIYDKELLGLNLMPDIRKRQDWVLWLRLLQKCDYAHAINEPLANYRIGNSSLSNNKFKLLKHNFNVYHKELKMSFLKSVFMMINFLIHYFYFKLTSKKVLQN</sequence>
<dbReference type="PANTHER" id="PTHR22916">
    <property type="entry name" value="GLYCOSYLTRANSFERASE"/>
    <property type="match status" value="1"/>
</dbReference>
<dbReference type="InterPro" id="IPR029044">
    <property type="entry name" value="Nucleotide-diphossugar_trans"/>
</dbReference>
<feature type="transmembrane region" description="Helical" evidence="1">
    <location>
        <begin position="230"/>
        <end position="247"/>
    </location>
</feature>
<dbReference type="GO" id="GO:0016758">
    <property type="term" value="F:hexosyltransferase activity"/>
    <property type="evidence" value="ECO:0007669"/>
    <property type="project" value="UniProtKB-ARBA"/>
</dbReference>
<dbReference type="Gene3D" id="3.90.550.10">
    <property type="entry name" value="Spore Coat Polysaccharide Biosynthesis Protein SpsA, Chain A"/>
    <property type="match status" value="1"/>
</dbReference>
<dbReference type="Proteomes" id="UP000030786">
    <property type="component" value="Chromosome"/>
</dbReference>
<dbReference type="SUPFAM" id="SSF53448">
    <property type="entry name" value="Nucleotide-diphospho-sugar transferases"/>
    <property type="match status" value="1"/>
</dbReference>
<keyword evidence="1" id="KW-0812">Transmembrane</keyword>
<protein>
    <recommendedName>
        <fullName evidence="2">Glycosyltransferase 2-like domain-containing protein</fullName>
    </recommendedName>
</protein>
<reference evidence="3 4" key="1">
    <citation type="journal article" date="2014" name="Environ. Microbiol.">
        <title>Contrasting genomic patterns and infection strategies of two co-existing Bacteroidetes podovirus genera.</title>
        <authorList>
            <person name="Holmfeldt K."/>
            <person name="Howard-Varona C."/>
            <person name="Solonenko N."/>
            <person name="Sullivan M.B."/>
        </authorList>
    </citation>
    <scope>NUCLEOTIDE SEQUENCE [LARGE SCALE GENOMIC DNA]</scope>
    <source>
        <strain evidence="3 4">18</strain>
    </source>
</reference>
<dbReference type="RefSeq" id="WP_029447422.1">
    <property type="nucleotide sequence ID" value="NZ_CP009976.1"/>
</dbReference>
<proteinExistence type="predicted"/>
<keyword evidence="1" id="KW-1133">Transmembrane helix</keyword>
<dbReference type="CDD" id="cd00761">
    <property type="entry name" value="Glyco_tranf_GTA_type"/>
    <property type="match status" value="1"/>
</dbReference>
<gene>
    <name evidence="3" type="ORF">M666_05530</name>
</gene>